<dbReference type="Proteomes" id="UP001054857">
    <property type="component" value="Unassembled WGS sequence"/>
</dbReference>
<protein>
    <recommendedName>
        <fullName evidence="6">Large ribosomal subunit protein uL4c</fullName>
    </recommendedName>
    <alternativeName>
        <fullName evidence="7">50S ribosomal protein L4, chloroplastic</fullName>
    </alternativeName>
</protein>
<keyword evidence="5" id="KW-0687">Ribonucleoprotein</keyword>
<gene>
    <name evidence="9" type="ORF">Agub_g7161</name>
</gene>
<evidence type="ECO:0000256" key="7">
    <source>
        <dbReference type="ARBA" id="ARBA00035387"/>
    </source>
</evidence>
<keyword evidence="4" id="KW-0689">Ribosomal protein</keyword>
<evidence type="ECO:0000256" key="4">
    <source>
        <dbReference type="ARBA" id="ARBA00022980"/>
    </source>
</evidence>
<dbReference type="InterPro" id="IPR023574">
    <property type="entry name" value="Ribosomal_uL4_dom_sf"/>
</dbReference>
<dbReference type="InterPro" id="IPR002136">
    <property type="entry name" value="Ribosomal_uL4"/>
</dbReference>
<comment type="caution">
    <text evidence="9">The sequence shown here is derived from an EMBL/GenBank/DDBJ whole genome shotgun (WGS) entry which is preliminary data.</text>
</comment>
<reference evidence="9 10" key="1">
    <citation type="journal article" date="2021" name="Sci. Rep.">
        <title>Genome sequencing of the multicellular alga Astrephomene provides insights into convergent evolution of germ-soma differentiation.</title>
        <authorList>
            <person name="Yamashita S."/>
            <person name="Yamamoto K."/>
            <person name="Matsuzaki R."/>
            <person name="Suzuki S."/>
            <person name="Yamaguchi H."/>
            <person name="Hirooka S."/>
            <person name="Minakuchi Y."/>
            <person name="Miyagishima S."/>
            <person name="Kawachi M."/>
            <person name="Toyoda A."/>
            <person name="Nozaki H."/>
        </authorList>
    </citation>
    <scope>NUCLEOTIDE SEQUENCE [LARGE SCALE GENOMIC DNA]</scope>
    <source>
        <strain evidence="9 10">NIES-4017</strain>
    </source>
</reference>
<feature type="region of interest" description="Disordered" evidence="8">
    <location>
        <begin position="75"/>
        <end position="113"/>
    </location>
</feature>
<dbReference type="GO" id="GO:0003735">
    <property type="term" value="F:structural constituent of ribosome"/>
    <property type="evidence" value="ECO:0007669"/>
    <property type="project" value="InterPro"/>
</dbReference>
<evidence type="ECO:0000313" key="10">
    <source>
        <dbReference type="Proteomes" id="UP001054857"/>
    </source>
</evidence>
<dbReference type="PANTHER" id="PTHR10746">
    <property type="entry name" value="50S RIBOSOMAL PROTEIN L4"/>
    <property type="match status" value="1"/>
</dbReference>
<dbReference type="GO" id="GO:0005840">
    <property type="term" value="C:ribosome"/>
    <property type="evidence" value="ECO:0007669"/>
    <property type="project" value="UniProtKB-KW"/>
</dbReference>
<dbReference type="HAMAP" id="MF_01328_B">
    <property type="entry name" value="Ribosomal_uL4_B"/>
    <property type="match status" value="1"/>
</dbReference>
<keyword evidence="3" id="KW-0694">RNA-binding</keyword>
<evidence type="ECO:0000256" key="5">
    <source>
        <dbReference type="ARBA" id="ARBA00023274"/>
    </source>
</evidence>
<accession>A0AAD3DPQ6</accession>
<dbReference type="Pfam" id="PF00573">
    <property type="entry name" value="Ribosomal_L4"/>
    <property type="match status" value="1"/>
</dbReference>
<evidence type="ECO:0000313" key="9">
    <source>
        <dbReference type="EMBL" id="GFR45745.1"/>
    </source>
</evidence>
<dbReference type="EMBL" id="BMAR01000010">
    <property type="protein sequence ID" value="GFR45745.1"/>
    <property type="molecule type" value="Genomic_DNA"/>
</dbReference>
<dbReference type="AlphaFoldDB" id="A0AAD3DPQ6"/>
<evidence type="ECO:0000256" key="2">
    <source>
        <dbReference type="ARBA" id="ARBA00022730"/>
    </source>
</evidence>
<dbReference type="GO" id="GO:0019843">
    <property type="term" value="F:rRNA binding"/>
    <property type="evidence" value="ECO:0007669"/>
    <property type="project" value="UniProtKB-KW"/>
</dbReference>
<feature type="compositionally biased region" description="Polar residues" evidence="8">
    <location>
        <begin position="95"/>
        <end position="108"/>
    </location>
</feature>
<dbReference type="GO" id="GO:1990904">
    <property type="term" value="C:ribonucleoprotein complex"/>
    <property type="evidence" value="ECO:0007669"/>
    <property type="project" value="UniProtKB-KW"/>
</dbReference>
<dbReference type="NCBIfam" id="TIGR03953">
    <property type="entry name" value="rplD_bact"/>
    <property type="match status" value="1"/>
</dbReference>
<evidence type="ECO:0000256" key="3">
    <source>
        <dbReference type="ARBA" id="ARBA00022884"/>
    </source>
</evidence>
<name>A0AAD3DPQ6_9CHLO</name>
<sequence>MQTMRLQAFKPACVGRQPRLVVANSAVAQPVTIPYKAVDGSDKGTQQLALKVAEDTAKGLVHRYTVLVQQNARQGTASTLTRSEVRGGGKKPYSQKGTGNARRGSSVSPLFPGGGVSFGPKPKDWTISMNKKERRLAMATALQSAAPDMIVIDSLEGQLEDKKTKSMVSLLERVGVDVMERKVLLITKSERPNATLAGRNIAKLAMNTSSTIKVLDVLNADRIVIEAEALEHIQSSFGGPKADEQ</sequence>
<evidence type="ECO:0000256" key="6">
    <source>
        <dbReference type="ARBA" id="ARBA00035208"/>
    </source>
</evidence>
<dbReference type="SUPFAM" id="SSF52166">
    <property type="entry name" value="Ribosomal protein L4"/>
    <property type="match status" value="1"/>
</dbReference>
<dbReference type="PANTHER" id="PTHR10746:SF17">
    <property type="entry name" value="LARGE RIBOSOMAL SUBUNIT PROTEIN UL4C"/>
    <property type="match status" value="1"/>
</dbReference>
<keyword evidence="10" id="KW-1185">Reference proteome</keyword>
<proteinExistence type="inferred from homology"/>
<dbReference type="Gene3D" id="3.40.1370.10">
    <property type="match status" value="1"/>
</dbReference>
<comment type="similarity">
    <text evidence="1">Belongs to the universal ribosomal protein uL4 family.</text>
</comment>
<evidence type="ECO:0000256" key="1">
    <source>
        <dbReference type="ARBA" id="ARBA00010528"/>
    </source>
</evidence>
<dbReference type="InterPro" id="IPR013005">
    <property type="entry name" value="Ribosomal_uL4-like"/>
</dbReference>
<dbReference type="GO" id="GO:0006412">
    <property type="term" value="P:translation"/>
    <property type="evidence" value="ECO:0007669"/>
    <property type="project" value="InterPro"/>
</dbReference>
<organism evidence="9 10">
    <name type="scientific">Astrephomene gubernaculifera</name>
    <dbReference type="NCBI Taxonomy" id="47775"/>
    <lineage>
        <taxon>Eukaryota</taxon>
        <taxon>Viridiplantae</taxon>
        <taxon>Chlorophyta</taxon>
        <taxon>core chlorophytes</taxon>
        <taxon>Chlorophyceae</taxon>
        <taxon>CS clade</taxon>
        <taxon>Chlamydomonadales</taxon>
        <taxon>Astrephomenaceae</taxon>
        <taxon>Astrephomene</taxon>
    </lineage>
</organism>
<keyword evidence="2" id="KW-0699">rRNA-binding</keyword>
<evidence type="ECO:0000256" key="8">
    <source>
        <dbReference type="SAM" id="MobiDB-lite"/>
    </source>
</evidence>